<dbReference type="RefSeq" id="WP_201375453.1">
    <property type="nucleotide sequence ID" value="NZ_BNJG01000003.1"/>
</dbReference>
<dbReference type="PANTHER" id="PTHR13847:SF289">
    <property type="entry name" value="GLYCINE OXIDASE"/>
    <property type="match status" value="1"/>
</dbReference>
<evidence type="ECO:0000256" key="2">
    <source>
        <dbReference type="ARBA" id="ARBA00022977"/>
    </source>
</evidence>
<dbReference type="SUPFAM" id="SSF54373">
    <property type="entry name" value="FAD-linked reductases, C-terminal domain"/>
    <property type="match status" value="1"/>
</dbReference>
<dbReference type="NCBIfam" id="TIGR02352">
    <property type="entry name" value="thiamin_ThiO"/>
    <property type="match status" value="1"/>
</dbReference>
<proteinExistence type="predicted"/>
<dbReference type="Gene3D" id="3.50.50.60">
    <property type="entry name" value="FAD/NAD(P)-binding domain"/>
    <property type="match status" value="1"/>
</dbReference>
<sequence length="380" mass="41039">MKRSTDVLIIGGGIIGCSITYFLRKQGVEVSVLEKERLGAQASGAAVGLLAPIRPLAQLDAYKALLLAGMKRFPVILPELEAVTGINVAYEQTGTLRLLPREKVSPTQTWVREWQQAGFDIQLLSQEELYTYEPRILPGVEGAVSIKDEAQVSPSQLVQVFAQAARILGAHLYEHTEVVALQRSDSTCCATGVRTAKNDIISCDTLIIAAGAWSKDIGSWLDIPLPVHPIRGELIAVQQLSPPLQPILFDEGIFDEDVYLAPKPNGTIIIGSTKAHVGFDTSVSSGGILRLLTVATQLLPALTTSSVDRIWAGLRPKTPHSRPIIGRVPHWKNVIVASGHGGFGITLSILTGEVIAELITTTNTPESILPFLPDSRHPPW</sequence>
<dbReference type="InterPro" id="IPR012727">
    <property type="entry name" value="Gly_oxidase_ThiO"/>
</dbReference>
<dbReference type="PANTHER" id="PTHR13847">
    <property type="entry name" value="SARCOSINE DEHYDROGENASE-RELATED"/>
    <property type="match status" value="1"/>
</dbReference>
<evidence type="ECO:0000313" key="8">
    <source>
        <dbReference type="EMBL" id="GHO59255.1"/>
    </source>
</evidence>
<comment type="pathway">
    <text evidence="1">Cofactor biosynthesis; thiamine diphosphate biosynthesis.</text>
</comment>
<dbReference type="PROSITE" id="PS51257">
    <property type="entry name" value="PROKAR_LIPOPROTEIN"/>
    <property type="match status" value="1"/>
</dbReference>
<keyword evidence="9" id="KW-1185">Reference proteome</keyword>
<dbReference type="Pfam" id="PF01266">
    <property type="entry name" value="DAO"/>
    <property type="match status" value="1"/>
</dbReference>
<comment type="caution">
    <text evidence="8">The sequence shown here is derived from an EMBL/GenBank/DDBJ whole genome shotgun (WGS) entry which is preliminary data.</text>
</comment>
<dbReference type="Gene3D" id="3.30.9.10">
    <property type="entry name" value="D-Amino Acid Oxidase, subunit A, domain 2"/>
    <property type="match status" value="1"/>
</dbReference>
<dbReference type="SUPFAM" id="SSF51905">
    <property type="entry name" value="FAD/NAD(P)-binding domain"/>
    <property type="match status" value="1"/>
</dbReference>
<keyword evidence="3" id="KW-0560">Oxidoreductase</keyword>
<gene>
    <name evidence="8" type="ORF">KSB_77300</name>
</gene>
<dbReference type="InterPro" id="IPR006076">
    <property type="entry name" value="FAD-dep_OxRdtase"/>
</dbReference>
<evidence type="ECO:0000256" key="1">
    <source>
        <dbReference type="ARBA" id="ARBA00004948"/>
    </source>
</evidence>
<evidence type="ECO:0000256" key="6">
    <source>
        <dbReference type="SAM" id="Phobius"/>
    </source>
</evidence>
<organism evidence="8 9">
    <name type="scientific">Ktedonobacter robiniae</name>
    <dbReference type="NCBI Taxonomy" id="2778365"/>
    <lineage>
        <taxon>Bacteria</taxon>
        <taxon>Bacillati</taxon>
        <taxon>Chloroflexota</taxon>
        <taxon>Ktedonobacteria</taxon>
        <taxon>Ktedonobacterales</taxon>
        <taxon>Ktedonobacteraceae</taxon>
        <taxon>Ktedonobacter</taxon>
    </lineage>
</organism>
<protein>
    <recommendedName>
        <fullName evidence="5">glycine oxidase</fullName>
        <ecNumber evidence="5">1.4.3.19</ecNumber>
    </recommendedName>
</protein>
<keyword evidence="6" id="KW-0812">Transmembrane</keyword>
<comment type="catalytic activity">
    <reaction evidence="4">
        <text>glycine + O2 + H2O = glyoxylate + H2O2 + NH4(+)</text>
        <dbReference type="Rhea" id="RHEA:11532"/>
        <dbReference type="ChEBI" id="CHEBI:15377"/>
        <dbReference type="ChEBI" id="CHEBI:15379"/>
        <dbReference type="ChEBI" id="CHEBI:16240"/>
        <dbReference type="ChEBI" id="CHEBI:28938"/>
        <dbReference type="ChEBI" id="CHEBI:36655"/>
        <dbReference type="ChEBI" id="CHEBI:57305"/>
        <dbReference type="EC" id="1.4.3.19"/>
    </reaction>
</comment>
<evidence type="ECO:0000256" key="5">
    <source>
        <dbReference type="ARBA" id="ARBA00050018"/>
    </source>
</evidence>
<feature type="transmembrane region" description="Helical" evidence="6">
    <location>
        <begin position="7"/>
        <end position="23"/>
    </location>
</feature>
<dbReference type="EC" id="1.4.3.19" evidence="5"/>
<accession>A0ABQ3V3P1</accession>
<evidence type="ECO:0000313" key="9">
    <source>
        <dbReference type="Proteomes" id="UP000654345"/>
    </source>
</evidence>
<keyword evidence="6" id="KW-0472">Membrane</keyword>
<reference evidence="8 9" key="1">
    <citation type="journal article" date="2021" name="Int. J. Syst. Evol. Microbiol.">
        <title>Reticulibacter mediterranei gen. nov., sp. nov., within the new family Reticulibacteraceae fam. nov., and Ktedonospora formicarum gen. nov., sp. nov., Ktedonobacter robiniae sp. nov., Dictyobacter formicarum sp. nov. and Dictyobacter arantiisoli sp. nov., belonging to the class Ktedonobacteria.</title>
        <authorList>
            <person name="Yabe S."/>
            <person name="Zheng Y."/>
            <person name="Wang C.M."/>
            <person name="Sakai Y."/>
            <person name="Abe K."/>
            <person name="Yokota A."/>
            <person name="Donadio S."/>
            <person name="Cavaletti L."/>
            <person name="Monciardini P."/>
        </authorList>
    </citation>
    <scope>NUCLEOTIDE SEQUENCE [LARGE SCALE GENOMIC DNA]</scope>
    <source>
        <strain evidence="8 9">SOSP1-30</strain>
    </source>
</reference>
<evidence type="ECO:0000256" key="4">
    <source>
        <dbReference type="ARBA" id="ARBA00049872"/>
    </source>
</evidence>
<name>A0ABQ3V3P1_9CHLR</name>
<feature type="domain" description="FAD dependent oxidoreductase" evidence="7">
    <location>
        <begin position="6"/>
        <end position="358"/>
    </location>
</feature>
<keyword evidence="6" id="KW-1133">Transmembrane helix</keyword>
<evidence type="ECO:0000256" key="3">
    <source>
        <dbReference type="ARBA" id="ARBA00023002"/>
    </source>
</evidence>
<dbReference type="Proteomes" id="UP000654345">
    <property type="component" value="Unassembled WGS sequence"/>
</dbReference>
<dbReference type="EMBL" id="BNJG01000003">
    <property type="protein sequence ID" value="GHO59255.1"/>
    <property type="molecule type" value="Genomic_DNA"/>
</dbReference>
<evidence type="ECO:0000259" key="7">
    <source>
        <dbReference type="Pfam" id="PF01266"/>
    </source>
</evidence>
<keyword evidence="2" id="KW-0784">Thiamine biosynthesis</keyword>
<dbReference type="InterPro" id="IPR036188">
    <property type="entry name" value="FAD/NAD-bd_sf"/>
</dbReference>